<feature type="domain" description="LIM zinc-binding" evidence="9">
    <location>
        <begin position="559"/>
        <end position="619"/>
    </location>
</feature>
<sequence length="686" mass="77564">MSDFECQPPQWMLLLENKQKKQHRLAHEIGAGAMCLKCEGKCPGLDLHFWRKLCRNCKCKKEDHDVLDDDGYLQFEILLNSSGTKGIVRPSKTVLDLNLKKEDVKLVPGKSKNIKDNNKGIIFDWVPPDVSKDLVEEYMQQLPPSKMPITGSTGAQLRRQQLEYQIPLHDLTPNVCHDLTASEIKKFQNYLENIRNNVVGQGRLERIGMIPKQFIEYSVPCSNAKQISYSNKGVDSKHQNRGPKPFVPVNYDIQTTRDEDLPPPPIELLNTPSIGLKTPSEFLREQGPVQHINDPIQHVNYPGKTMLSDLSNISDKSKSINKQNNNQIGVNVNNIVQGSLNNDFSLNNNISKPILGSLEQNKLPYLISKSEKNQEFSQANKSNILQSSRSESNPSQISGSHNKPEGRSIQEFNNVPTLVEHSNQLSNQNQSHPHSIQDEGVGYMFINQPGFDSAPQGYKPVSDIFNEMEKNTGNLSLNEPNLFVEGASVAKPLNCIGCFEVINVGQVAVLAERAGDSVAWHPGCFVCHTCKELLVDLIYFFHKGNVFCGRHYADIMKIPRCFACDELIFVNEYTIAEGQSFHVRHFCCYDCDVELCGKQYIPKDDNPICMDCYYSKYGKKCHTCKEVICATDQGICWKHIDWHARDDCFRCFQCLRSLLGSKFTIKNDQPFCNKDCVLKCTSFTNA</sequence>
<reference evidence="11" key="1">
    <citation type="submission" date="2015-12" db="EMBL/GenBank/DDBJ databases">
        <title>De novo transcriptome assembly of four potential Pierce s Disease insect vectors from Arizona vineyards.</title>
        <authorList>
            <person name="Tassone E.E."/>
        </authorList>
    </citation>
    <scope>NUCLEOTIDE SEQUENCE</scope>
</reference>
<protein>
    <recommendedName>
        <fullName evidence="12">Testin</fullName>
    </recommendedName>
</protein>
<evidence type="ECO:0000256" key="5">
    <source>
        <dbReference type="ARBA" id="ARBA00022833"/>
    </source>
</evidence>
<keyword evidence="3 7" id="KW-0479">Metal-binding</keyword>
<feature type="domain" description="LIM zinc-binding" evidence="9">
    <location>
        <begin position="493"/>
        <end position="558"/>
    </location>
</feature>
<keyword evidence="5 7" id="KW-0862">Zinc</keyword>
<evidence type="ECO:0000313" key="11">
    <source>
        <dbReference type="EMBL" id="JAS28167.1"/>
    </source>
</evidence>
<dbReference type="GO" id="GO:0005737">
    <property type="term" value="C:cytoplasm"/>
    <property type="evidence" value="ECO:0007669"/>
    <property type="project" value="UniProtKB-SubCell"/>
</dbReference>
<dbReference type="InterPro" id="IPR033724">
    <property type="entry name" value="PET_testin"/>
</dbReference>
<comment type="subcellular location">
    <subcellularLocation>
        <location evidence="1">Cytoplasm</location>
    </subcellularLocation>
</comment>
<evidence type="ECO:0000256" key="8">
    <source>
        <dbReference type="SAM" id="MobiDB-lite"/>
    </source>
</evidence>
<keyword evidence="4" id="KW-0677">Repeat</keyword>
<dbReference type="InterPro" id="IPR001781">
    <property type="entry name" value="Znf_LIM"/>
</dbReference>
<dbReference type="Pfam" id="PF06297">
    <property type="entry name" value="PET"/>
    <property type="match status" value="1"/>
</dbReference>
<dbReference type="PROSITE" id="PS51303">
    <property type="entry name" value="PET"/>
    <property type="match status" value="1"/>
</dbReference>
<evidence type="ECO:0000256" key="7">
    <source>
        <dbReference type="PROSITE-ProRule" id="PRU00125"/>
    </source>
</evidence>
<keyword evidence="6 7" id="KW-0440">LIM domain</keyword>
<evidence type="ECO:0000256" key="4">
    <source>
        <dbReference type="ARBA" id="ARBA00022737"/>
    </source>
</evidence>
<dbReference type="PANTHER" id="PTHR24211">
    <property type="entry name" value="LIM DOMAIN-CONTAINING PROTEIN"/>
    <property type="match status" value="1"/>
</dbReference>
<evidence type="ECO:0000256" key="3">
    <source>
        <dbReference type="ARBA" id="ARBA00022723"/>
    </source>
</evidence>
<gene>
    <name evidence="11" type="ORF">g.7061</name>
</gene>
<dbReference type="Gene3D" id="2.10.110.10">
    <property type="entry name" value="Cysteine Rich Protein"/>
    <property type="match status" value="3"/>
</dbReference>
<evidence type="ECO:0008006" key="12">
    <source>
        <dbReference type="Google" id="ProtNLM"/>
    </source>
</evidence>
<dbReference type="InterPro" id="IPR047120">
    <property type="entry name" value="Pk/Esn/Tes"/>
</dbReference>
<evidence type="ECO:0000256" key="6">
    <source>
        <dbReference type="ARBA" id="ARBA00023038"/>
    </source>
</evidence>
<feature type="compositionally biased region" description="Polar residues" evidence="8">
    <location>
        <begin position="375"/>
        <end position="401"/>
    </location>
</feature>
<evidence type="ECO:0000259" key="10">
    <source>
        <dbReference type="PROSITE" id="PS51303"/>
    </source>
</evidence>
<proteinExistence type="predicted"/>
<dbReference type="SMART" id="SM00132">
    <property type="entry name" value="LIM"/>
    <property type="match status" value="3"/>
</dbReference>
<dbReference type="FunFam" id="2.10.110.10:FF:000005">
    <property type="entry name" value="Testin isoform 1"/>
    <property type="match status" value="1"/>
</dbReference>
<evidence type="ECO:0000256" key="1">
    <source>
        <dbReference type="ARBA" id="ARBA00004496"/>
    </source>
</evidence>
<dbReference type="AlphaFoldDB" id="A0A1B6DR65"/>
<evidence type="ECO:0000256" key="2">
    <source>
        <dbReference type="ARBA" id="ARBA00022490"/>
    </source>
</evidence>
<dbReference type="InterPro" id="IPR010442">
    <property type="entry name" value="PET_domain"/>
</dbReference>
<dbReference type="GO" id="GO:0008270">
    <property type="term" value="F:zinc ion binding"/>
    <property type="evidence" value="ECO:0007669"/>
    <property type="project" value="InterPro"/>
</dbReference>
<accession>A0A1B6DR65</accession>
<keyword evidence="2" id="KW-0963">Cytoplasm</keyword>
<feature type="domain" description="PET" evidence="10">
    <location>
        <begin position="104"/>
        <end position="215"/>
    </location>
</feature>
<dbReference type="EMBL" id="GEDC01009131">
    <property type="protein sequence ID" value="JAS28167.1"/>
    <property type="molecule type" value="Transcribed_RNA"/>
</dbReference>
<dbReference type="CDD" id="cd09340">
    <property type="entry name" value="LIM1_Testin_like"/>
    <property type="match status" value="1"/>
</dbReference>
<organism evidence="11">
    <name type="scientific">Clastoptera arizonana</name>
    <name type="common">Arizona spittle bug</name>
    <dbReference type="NCBI Taxonomy" id="38151"/>
    <lineage>
        <taxon>Eukaryota</taxon>
        <taxon>Metazoa</taxon>
        <taxon>Ecdysozoa</taxon>
        <taxon>Arthropoda</taxon>
        <taxon>Hexapoda</taxon>
        <taxon>Insecta</taxon>
        <taxon>Pterygota</taxon>
        <taxon>Neoptera</taxon>
        <taxon>Paraneoptera</taxon>
        <taxon>Hemiptera</taxon>
        <taxon>Auchenorrhyncha</taxon>
        <taxon>Cercopoidea</taxon>
        <taxon>Clastopteridae</taxon>
        <taxon>Clastoptera</taxon>
    </lineage>
</organism>
<dbReference type="CDD" id="cd09829">
    <property type="entry name" value="PET_testin"/>
    <property type="match status" value="1"/>
</dbReference>
<dbReference type="PROSITE" id="PS50023">
    <property type="entry name" value="LIM_DOMAIN_2"/>
    <property type="match status" value="2"/>
</dbReference>
<dbReference type="PANTHER" id="PTHR24211:SF22">
    <property type="entry name" value="TESTIN"/>
    <property type="match status" value="1"/>
</dbReference>
<dbReference type="SUPFAM" id="SSF57716">
    <property type="entry name" value="Glucocorticoid receptor-like (DNA-binding domain)"/>
    <property type="match status" value="2"/>
</dbReference>
<evidence type="ECO:0000259" key="9">
    <source>
        <dbReference type="PROSITE" id="PS50023"/>
    </source>
</evidence>
<dbReference type="CDD" id="cd09341">
    <property type="entry name" value="LIM2_Testin_like"/>
    <property type="match status" value="1"/>
</dbReference>
<dbReference type="Pfam" id="PF00412">
    <property type="entry name" value="LIM"/>
    <property type="match status" value="2"/>
</dbReference>
<feature type="region of interest" description="Disordered" evidence="8">
    <location>
        <begin position="373"/>
        <end position="408"/>
    </location>
</feature>
<name>A0A1B6DR65_9HEMI</name>
<dbReference type="PROSITE" id="PS00478">
    <property type="entry name" value="LIM_DOMAIN_1"/>
    <property type="match status" value="1"/>
</dbReference>